<protein>
    <submittedName>
        <fullName evidence="1">Uncharacterized protein</fullName>
    </submittedName>
</protein>
<proteinExistence type="predicted"/>
<comment type="caution">
    <text evidence="1">The sequence shown here is derived from an EMBL/GenBank/DDBJ whole genome shotgun (WGS) entry which is preliminary data.</text>
</comment>
<keyword evidence="2" id="KW-1185">Reference proteome</keyword>
<name>A0ACB7TGX4_HYAAI</name>
<organism evidence="1 2">
    <name type="scientific">Hyalomma asiaticum</name>
    <name type="common">Tick</name>
    <dbReference type="NCBI Taxonomy" id="266040"/>
    <lineage>
        <taxon>Eukaryota</taxon>
        <taxon>Metazoa</taxon>
        <taxon>Ecdysozoa</taxon>
        <taxon>Arthropoda</taxon>
        <taxon>Chelicerata</taxon>
        <taxon>Arachnida</taxon>
        <taxon>Acari</taxon>
        <taxon>Parasitiformes</taxon>
        <taxon>Ixodida</taxon>
        <taxon>Ixodoidea</taxon>
        <taxon>Ixodidae</taxon>
        <taxon>Hyalomminae</taxon>
        <taxon>Hyalomma</taxon>
    </lineage>
</organism>
<dbReference type="Proteomes" id="UP000821845">
    <property type="component" value="Chromosome 1"/>
</dbReference>
<evidence type="ECO:0000313" key="1">
    <source>
        <dbReference type="EMBL" id="KAH6945506.1"/>
    </source>
</evidence>
<accession>A0ACB7TGX4</accession>
<sequence length="217" mass="25082">MSKAEDAAASPAEKRQKTYWSDDETCPLIKVWEDHLPDLRRAKRDVKIYLAIQGYLRAQDIEKSVKEIKSKIENLGNRYRKITRKTTGQNAITWRFYKDIARFLGSLLINNMSLLEETRCGDDTTVQMIIHTMEHGTTAEDDDVLLNDATERESASAPTQESHNYPPRTHRHLHAAWTLHDRKKRTTSRQQTIKISMQHRKHSSLNWSAPTSSCVPI</sequence>
<evidence type="ECO:0000313" key="2">
    <source>
        <dbReference type="Proteomes" id="UP000821845"/>
    </source>
</evidence>
<dbReference type="EMBL" id="CM023481">
    <property type="protein sequence ID" value="KAH6945506.1"/>
    <property type="molecule type" value="Genomic_DNA"/>
</dbReference>
<gene>
    <name evidence="1" type="ORF">HPB50_008796</name>
</gene>
<reference evidence="1" key="1">
    <citation type="submission" date="2020-05" db="EMBL/GenBank/DDBJ databases">
        <title>Large-scale comparative analyses of tick genomes elucidate their genetic diversity and vector capacities.</title>
        <authorList>
            <person name="Jia N."/>
            <person name="Wang J."/>
            <person name="Shi W."/>
            <person name="Du L."/>
            <person name="Sun Y."/>
            <person name="Zhan W."/>
            <person name="Jiang J."/>
            <person name="Wang Q."/>
            <person name="Zhang B."/>
            <person name="Ji P."/>
            <person name="Sakyi L.B."/>
            <person name="Cui X."/>
            <person name="Yuan T."/>
            <person name="Jiang B."/>
            <person name="Yang W."/>
            <person name="Lam T.T.-Y."/>
            <person name="Chang Q."/>
            <person name="Ding S."/>
            <person name="Wang X."/>
            <person name="Zhu J."/>
            <person name="Ruan X."/>
            <person name="Zhao L."/>
            <person name="Wei J."/>
            <person name="Que T."/>
            <person name="Du C."/>
            <person name="Cheng J."/>
            <person name="Dai P."/>
            <person name="Han X."/>
            <person name="Huang E."/>
            <person name="Gao Y."/>
            <person name="Liu J."/>
            <person name="Shao H."/>
            <person name="Ye R."/>
            <person name="Li L."/>
            <person name="Wei W."/>
            <person name="Wang X."/>
            <person name="Wang C."/>
            <person name="Yang T."/>
            <person name="Huo Q."/>
            <person name="Li W."/>
            <person name="Guo W."/>
            <person name="Chen H."/>
            <person name="Zhou L."/>
            <person name="Ni X."/>
            <person name="Tian J."/>
            <person name="Zhou Y."/>
            <person name="Sheng Y."/>
            <person name="Liu T."/>
            <person name="Pan Y."/>
            <person name="Xia L."/>
            <person name="Li J."/>
            <person name="Zhao F."/>
            <person name="Cao W."/>
        </authorList>
    </citation>
    <scope>NUCLEOTIDE SEQUENCE</scope>
    <source>
        <strain evidence="1">Hyas-2018</strain>
    </source>
</reference>